<keyword evidence="3" id="KW-1185">Reference proteome</keyword>
<evidence type="ECO:0000313" key="3">
    <source>
        <dbReference type="Proteomes" id="UP000001064"/>
    </source>
</evidence>
<dbReference type="OrthoDB" id="25491at2759"/>
<dbReference type="GeneID" id="10499787"/>
<keyword evidence="1" id="KW-0560">Oxidoreductase</keyword>
<dbReference type="PANTHER" id="PTHR43157">
    <property type="entry name" value="PHOSPHATIDYLINOSITOL-GLYCAN BIOSYNTHESIS CLASS F PROTEIN-RELATED"/>
    <property type="match status" value="1"/>
</dbReference>
<evidence type="ECO:0000313" key="2">
    <source>
        <dbReference type="EMBL" id="EGC34444.1"/>
    </source>
</evidence>
<dbReference type="PRINTS" id="PR00081">
    <property type="entry name" value="GDHRDH"/>
</dbReference>
<reference evidence="3" key="1">
    <citation type="journal article" date="2011" name="Genome Biol.">
        <title>Comparative genomics of the social amoebae Dictyostelium discoideum and Dictyostelium purpureum.</title>
        <authorList>
            <consortium name="US DOE Joint Genome Institute (JGI-PGF)"/>
            <person name="Sucgang R."/>
            <person name="Kuo A."/>
            <person name="Tian X."/>
            <person name="Salerno W."/>
            <person name="Parikh A."/>
            <person name="Feasley C.L."/>
            <person name="Dalin E."/>
            <person name="Tu H."/>
            <person name="Huang E."/>
            <person name="Barry K."/>
            <person name="Lindquist E."/>
            <person name="Shapiro H."/>
            <person name="Bruce D."/>
            <person name="Schmutz J."/>
            <person name="Salamov A."/>
            <person name="Fey P."/>
            <person name="Gaudet P."/>
            <person name="Anjard C."/>
            <person name="Babu M.M."/>
            <person name="Basu S."/>
            <person name="Bushmanova Y."/>
            <person name="van der Wel H."/>
            <person name="Katoh-Kurasawa M."/>
            <person name="Dinh C."/>
            <person name="Coutinho P.M."/>
            <person name="Saito T."/>
            <person name="Elias M."/>
            <person name="Schaap P."/>
            <person name="Kay R.R."/>
            <person name="Henrissat B."/>
            <person name="Eichinger L."/>
            <person name="Rivero F."/>
            <person name="Putnam N.H."/>
            <person name="West C.M."/>
            <person name="Loomis W.F."/>
            <person name="Chisholm R.L."/>
            <person name="Shaulsky G."/>
            <person name="Strassmann J.E."/>
            <person name="Queller D.C."/>
            <person name="Kuspa A."/>
            <person name="Grigoriev I.V."/>
        </authorList>
    </citation>
    <scope>NUCLEOTIDE SEQUENCE [LARGE SCALE GENOMIC DNA]</scope>
    <source>
        <strain evidence="3">QSDP1</strain>
    </source>
</reference>
<evidence type="ECO:0000256" key="1">
    <source>
        <dbReference type="ARBA" id="ARBA00023002"/>
    </source>
</evidence>
<organism evidence="2 3">
    <name type="scientific">Dictyostelium purpureum</name>
    <name type="common">Slime mold</name>
    <dbReference type="NCBI Taxonomy" id="5786"/>
    <lineage>
        <taxon>Eukaryota</taxon>
        <taxon>Amoebozoa</taxon>
        <taxon>Evosea</taxon>
        <taxon>Eumycetozoa</taxon>
        <taxon>Dictyostelia</taxon>
        <taxon>Dictyosteliales</taxon>
        <taxon>Dictyosteliaceae</taxon>
        <taxon>Dictyostelium</taxon>
    </lineage>
</organism>
<dbReference type="InterPro" id="IPR002347">
    <property type="entry name" value="SDR_fam"/>
</dbReference>
<dbReference type="OMA" id="CKGNAAM"/>
<dbReference type="Gene3D" id="3.40.50.720">
    <property type="entry name" value="NAD(P)-binding Rossmann-like Domain"/>
    <property type="match status" value="1"/>
</dbReference>
<proteinExistence type="predicted"/>
<accession>F0ZNP3</accession>
<gene>
    <name evidence="2" type="ORF">DICPUDRAFT_34999</name>
</gene>
<dbReference type="RefSeq" id="XP_003289029.1">
    <property type="nucleotide sequence ID" value="XM_003288981.1"/>
</dbReference>
<dbReference type="EMBL" id="GL871097">
    <property type="protein sequence ID" value="EGC34444.1"/>
    <property type="molecule type" value="Genomic_DNA"/>
</dbReference>
<dbReference type="Proteomes" id="UP000001064">
    <property type="component" value="Unassembled WGS sequence"/>
</dbReference>
<dbReference type="InterPro" id="IPR036291">
    <property type="entry name" value="NAD(P)-bd_dom_sf"/>
</dbReference>
<dbReference type="VEuPathDB" id="AmoebaDB:DICPUDRAFT_34999"/>
<dbReference type="Pfam" id="PF00106">
    <property type="entry name" value="adh_short"/>
    <property type="match status" value="1"/>
</dbReference>
<dbReference type="GO" id="GO:0016491">
    <property type="term" value="F:oxidoreductase activity"/>
    <property type="evidence" value="ECO:0007669"/>
    <property type="project" value="UniProtKB-KW"/>
</dbReference>
<sequence length="321" mass="36448">MIDDCVVNIEDIKLNNDNFNNNIENNNIDYNDNNNNKKVIVFTGSTDGIGRSTLDVLVKNNSKELKFILPVRNIEKGERVKDELKLLNQDADITIMKMDLGSFESIRGFVREFTQLEIPLDILVNNAGLMATSYSTTIDGYETTFAVNHLGPFLLTNLLIDKLKQSVHGGNIVLVTSVMHEREKLDFDQLNVKKSNYSYVSAYGKSKLCNVLFARELQKRLDEENPHNRVKVNYLHPGSAKTSLSRDYGFFVKNIILPIILFFISNPLNEMANSLAALSLNKNNEKGKYFFINKEKSPSGFASDFNNSKRLYDESLKLVQL</sequence>
<dbReference type="InParanoid" id="F0ZNP3"/>
<dbReference type="STRING" id="5786.F0ZNP3"/>
<dbReference type="AlphaFoldDB" id="F0ZNP3"/>
<dbReference type="SUPFAM" id="SSF51735">
    <property type="entry name" value="NAD(P)-binding Rossmann-fold domains"/>
    <property type="match status" value="1"/>
</dbReference>
<name>F0ZNP3_DICPU</name>
<dbReference type="eggNOG" id="KOG1208">
    <property type="taxonomic scope" value="Eukaryota"/>
</dbReference>
<dbReference type="PANTHER" id="PTHR43157:SF31">
    <property type="entry name" value="PHOSPHATIDYLINOSITOL-GLYCAN BIOSYNTHESIS CLASS F PROTEIN"/>
    <property type="match status" value="1"/>
</dbReference>
<protein>
    <submittedName>
        <fullName evidence="2">Uncharacterized protein</fullName>
    </submittedName>
</protein>
<dbReference type="KEGG" id="dpp:DICPUDRAFT_34999"/>